<dbReference type="InterPro" id="IPR011551">
    <property type="entry name" value="NTP_PyrPHydrolase_MazG"/>
</dbReference>
<dbReference type="NCBIfam" id="TIGR00444">
    <property type="entry name" value="mazG"/>
    <property type="match status" value="1"/>
</dbReference>
<feature type="domain" description="NTP pyrophosphohydrolase MazG-like" evidence="2">
    <location>
        <begin position="222"/>
        <end position="295"/>
    </location>
</feature>
<keyword evidence="3" id="KW-0378">Hydrolase</keyword>
<dbReference type="InterPro" id="IPR048015">
    <property type="entry name" value="NTP-PPase_MazG-like_N"/>
</dbReference>
<sequence length="448" mass="50925">MVWARTLDHPVITVLEKEGITFSSFDDVYEGEDVFESVYEKIAGILLEKSREMGKVVYAVPGHPMLAEKTVQLLLEQEDVSVTVAGGQSYLDALFTSLQIDPIDGFQFVDATNFQRSELNYRTNIVFCQVYDAFVASDVKLTLLEDLPASYEVTVIEAAGSALEKKVTVPLEDLDRVMEISNLTSVYIPAAPAGLLHHTFGSLREVIHILRAPGGCPWDQAQTHETLKEYAIEEIYELIDAIDEKDDAGMIEELGDVLLQVMLHSQIGEDEGYFTIDDVIQSVTDKMVHRHPHVFTPESGEQKDWDALKQEEKGKKVRKSLLSGIAKSLPALSKAYQLQKRAAKVGFDWENATDIWDKLEEEIREVKEAVDNGNVKEIEKEFGDILFVLANLTRYYKINPEFALHTSNQKFISRFNYIEQQVKARERSLQETSLEEMDKYWDEAKERE</sequence>
<reference evidence="3 4" key="1">
    <citation type="submission" date="2023-10" db="EMBL/GenBank/DDBJ databases">
        <title>Virgibacillus halophilus 5B73C genome.</title>
        <authorList>
            <person name="Miliotis G."/>
            <person name="Sengupta P."/>
            <person name="Hameed A."/>
            <person name="Chuvochina M."/>
            <person name="Mcdonagh F."/>
            <person name="Simpson A.C."/>
            <person name="Singh N.K."/>
            <person name="Rekha P.D."/>
            <person name="Raman K."/>
            <person name="Hugenholtz P."/>
            <person name="Venkateswaran K."/>
        </authorList>
    </citation>
    <scope>NUCLEOTIDE SEQUENCE [LARGE SCALE GENOMIC DNA]</scope>
    <source>
        <strain evidence="3 4">5B73C</strain>
    </source>
</reference>
<dbReference type="EC" id="3.6.1.9" evidence="3"/>
<dbReference type="InterPro" id="IPR035013">
    <property type="entry name" value="YabN_N"/>
</dbReference>
<dbReference type="InterPro" id="IPR000878">
    <property type="entry name" value="4pyrrol_Mease"/>
</dbReference>
<dbReference type="NCBIfam" id="NF007113">
    <property type="entry name" value="PRK09562.1"/>
    <property type="match status" value="1"/>
</dbReference>
<organism evidence="3 4">
    <name type="scientific">Tigheibacillus halophilus</name>
    <dbReference type="NCBI Taxonomy" id="361280"/>
    <lineage>
        <taxon>Bacteria</taxon>
        <taxon>Bacillati</taxon>
        <taxon>Bacillota</taxon>
        <taxon>Bacilli</taxon>
        <taxon>Bacillales</taxon>
        <taxon>Bacillaceae</taxon>
        <taxon>Tigheibacillus</taxon>
    </lineage>
</organism>
<evidence type="ECO:0000313" key="4">
    <source>
        <dbReference type="Proteomes" id="UP001281447"/>
    </source>
</evidence>
<keyword evidence="4" id="KW-1185">Reference proteome</keyword>
<dbReference type="SUPFAM" id="SSF53790">
    <property type="entry name" value="Tetrapyrrole methylase"/>
    <property type="match status" value="1"/>
</dbReference>
<evidence type="ECO:0000259" key="1">
    <source>
        <dbReference type="Pfam" id="PF00590"/>
    </source>
</evidence>
<protein>
    <submittedName>
        <fullName evidence="3">Nucleoside triphosphate pyrophosphohydrolase</fullName>
        <ecNumber evidence="3">3.6.1.9</ecNumber>
    </submittedName>
</protein>
<dbReference type="Pfam" id="PF00590">
    <property type="entry name" value="TP_methylase"/>
    <property type="match status" value="1"/>
</dbReference>
<proteinExistence type="predicted"/>
<dbReference type="PANTHER" id="PTHR30522">
    <property type="entry name" value="NUCLEOSIDE TRIPHOSPHATE PYROPHOSPHOHYDROLASE"/>
    <property type="match status" value="1"/>
</dbReference>
<accession>A0ABU5C8F6</accession>
<evidence type="ECO:0000259" key="2">
    <source>
        <dbReference type="Pfam" id="PF03819"/>
    </source>
</evidence>
<dbReference type="GO" id="GO:0047429">
    <property type="term" value="F:nucleoside triphosphate diphosphatase activity"/>
    <property type="evidence" value="ECO:0007669"/>
    <property type="project" value="UniProtKB-EC"/>
</dbReference>
<dbReference type="EMBL" id="JAWDIP010000003">
    <property type="protein sequence ID" value="MDY0394854.1"/>
    <property type="molecule type" value="Genomic_DNA"/>
</dbReference>
<dbReference type="PANTHER" id="PTHR30522:SF0">
    <property type="entry name" value="NUCLEOSIDE TRIPHOSPHATE PYROPHOSPHOHYDROLASE"/>
    <property type="match status" value="1"/>
</dbReference>
<dbReference type="CDD" id="cd11723">
    <property type="entry name" value="YabN_N_like"/>
    <property type="match status" value="1"/>
</dbReference>
<dbReference type="CDD" id="cd11529">
    <property type="entry name" value="NTP-PPase_MazG_Cterm"/>
    <property type="match status" value="1"/>
</dbReference>
<feature type="domain" description="NTP pyrophosphohydrolase MazG-like" evidence="2">
    <location>
        <begin position="358"/>
        <end position="415"/>
    </location>
</feature>
<dbReference type="Proteomes" id="UP001281447">
    <property type="component" value="Unassembled WGS sequence"/>
</dbReference>
<evidence type="ECO:0000313" key="3">
    <source>
        <dbReference type="EMBL" id="MDY0394854.1"/>
    </source>
</evidence>
<dbReference type="SUPFAM" id="SSF101386">
    <property type="entry name" value="all-alpha NTP pyrophosphatases"/>
    <property type="match status" value="2"/>
</dbReference>
<dbReference type="InterPro" id="IPR035996">
    <property type="entry name" value="4pyrrol_Methylase_sf"/>
</dbReference>
<dbReference type="Pfam" id="PF03819">
    <property type="entry name" value="MazG"/>
    <property type="match status" value="2"/>
</dbReference>
<name>A0ABU5C8F6_9BACI</name>
<gene>
    <name evidence="3" type="primary">mazG</name>
    <name evidence="3" type="ORF">RWE15_10785</name>
</gene>
<dbReference type="InterPro" id="IPR048011">
    <property type="entry name" value="NTP-PPase_MazG-like_C"/>
</dbReference>
<dbReference type="PIRSF" id="PIRSF002845">
    <property type="entry name" value="Ttrprl_mtas_MazG"/>
    <property type="match status" value="1"/>
</dbReference>
<dbReference type="Gene3D" id="1.10.287.1080">
    <property type="entry name" value="MazG-like"/>
    <property type="match status" value="2"/>
</dbReference>
<feature type="domain" description="Tetrapyrrole methylase" evidence="1">
    <location>
        <begin position="17"/>
        <end position="174"/>
    </location>
</feature>
<dbReference type="InterPro" id="IPR004518">
    <property type="entry name" value="MazG-like_dom"/>
</dbReference>
<comment type="caution">
    <text evidence="3">The sequence shown here is derived from an EMBL/GenBank/DDBJ whole genome shotgun (WGS) entry which is preliminary data.</text>
</comment>
<dbReference type="CDD" id="cd11528">
    <property type="entry name" value="NTP-PPase_MazG_Nterm"/>
    <property type="match status" value="1"/>
</dbReference>
<dbReference type="InterPro" id="IPR024180">
    <property type="entry name" value="Tetrapyrrole_Mease/MazG_pred"/>
</dbReference>